<keyword evidence="16" id="KW-1185">Reference proteome</keyword>
<dbReference type="InterPro" id="IPR039426">
    <property type="entry name" value="TonB-dep_rcpt-like"/>
</dbReference>
<feature type="chain" id="PRO_5037207321" evidence="12">
    <location>
        <begin position="21"/>
        <end position="634"/>
    </location>
</feature>
<evidence type="ECO:0000256" key="9">
    <source>
        <dbReference type="ARBA" id="ARBA00023237"/>
    </source>
</evidence>
<evidence type="ECO:0000259" key="14">
    <source>
        <dbReference type="Pfam" id="PF07715"/>
    </source>
</evidence>
<accession>A0A919AQL6</accession>
<proteinExistence type="inferred from homology"/>
<dbReference type="PANTHER" id="PTHR30069:SF29">
    <property type="entry name" value="HEMOGLOBIN AND HEMOGLOBIN-HAPTOGLOBIN-BINDING PROTEIN 1-RELATED"/>
    <property type="match status" value="1"/>
</dbReference>
<keyword evidence="7 10" id="KW-0472">Membrane</keyword>
<keyword evidence="3 10" id="KW-1134">Transmembrane beta strand</keyword>
<reference evidence="15" key="1">
    <citation type="journal article" date="2014" name="Int. J. Syst. Evol. Microbiol.">
        <title>Complete genome sequence of Corynebacterium casei LMG S-19264T (=DSM 44701T), isolated from a smear-ripened cheese.</title>
        <authorList>
            <consortium name="US DOE Joint Genome Institute (JGI-PGF)"/>
            <person name="Walter F."/>
            <person name="Albersmeier A."/>
            <person name="Kalinowski J."/>
            <person name="Ruckert C."/>
        </authorList>
    </citation>
    <scope>NUCLEOTIDE SEQUENCE</scope>
    <source>
        <strain evidence="15">KCTC 42590</strain>
    </source>
</reference>
<name>A0A919AQL6_9PROT</name>
<reference evidence="15" key="2">
    <citation type="submission" date="2020-09" db="EMBL/GenBank/DDBJ databases">
        <authorList>
            <person name="Sun Q."/>
            <person name="Kim S."/>
        </authorList>
    </citation>
    <scope>NUCLEOTIDE SEQUENCE</scope>
    <source>
        <strain evidence="15">KCTC 42590</strain>
    </source>
</reference>
<dbReference type="Pfam" id="PF07715">
    <property type="entry name" value="Plug"/>
    <property type="match status" value="1"/>
</dbReference>
<dbReference type="GO" id="GO:0044718">
    <property type="term" value="P:siderophore transmembrane transport"/>
    <property type="evidence" value="ECO:0007669"/>
    <property type="project" value="TreeGrafter"/>
</dbReference>
<evidence type="ECO:0000313" key="15">
    <source>
        <dbReference type="EMBL" id="GHF19424.1"/>
    </source>
</evidence>
<feature type="domain" description="TonB-dependent receptor plug" evidence="14">
    <location>
        <begin position="39"/>
        <end position="145"/>
    </location>
</feature>
<keyword evidence="9 10" id="KW-0998">Cell outer membrane</keyword>
<evidence type="ECO:0000313" key="16">
    <source>
        <dbReference type="Proteomes" id="UP000630923"/>
    </source>
</evidence>
<dbReference type="InterPro" id="IPR036942">
    <property type="entry name" value="Beta-barrel_TonB_sf"/>
</dbReference>
<dbReference type="InterPro" id="IPR000531">
    <property type="entry name" value="Beta-barrel_TonB"/>
</dbReference>
<evidence type="ECO:0000256" key="11">
    <source>
        <dbReference type="RuleBase" id="RU003357"/>
    </source>
</evidence>
<keyword evidence="6 11" id="KW-0798">TonB box</keyword>
<evidence type="ECO:0000256" key="12">
    <source>
        <dbReference type="SAM" id="SignalP"/>
    </source>
</evidence>
<evidence type="ECO:0000256" key="2">
    <source>
        <dbReference type="ARBA" id="ARBA00022448"/>
    </source>
</evidence>
<dbReference type="SUPFAM" id="SSF56935">
    <property type="entry name" value="Porins"/>
    <property type="match status" value="1"/>
</dbReference>
<protein>
    <submittedName>
        <fullName evidence="15">TonB-dependent receptor</fullName>
    </submittedName>
</protein>
<evidence type="ECO:0000256" key="7">
    <source>
        <dbReference type="ARBA" id="ARBA00023136"/>
    </source>
</evidence>
<dbReference type="PROSITE" id="PS52016">
    <property type="entry name" value="TONB_DEPENDENT_REC_3"/>
    <property type="match status" value="1"/>
</dbReference>
<keyword evidence="2 10" id="KW-0813">Transport</keyword>
<dbReference type="InterPro" id="IPR037066">
    <property type="entry name" value="Plug_dom_sf"/>
</dbReference>
<dbReference type="GO" id="GO:0015344">
    <property type="term" value="F:siderophore uptake transmembrane transporter activity"/>
    <property type="evidence" value="ECO:0007669"/>
    <property type="project" value="TreeGrafter"/>
</dbReference>
<comment type="subcellular location">
    <subcellularLocation>
        <location evidence="1 10">Cell outer membrane</location>
        <topology evidence="1 10">Multi-pass membrane protein</topology>
    </subcellularLocation>
</comment>
<evidence type="ECO:0000256" key="8">
    <source>
        <dbReference type="ARBA" id="ARBA00023170"/>
    </source>
</evidence>
<evidence type="ECO:0000259" key="13">
    <source>
        <dbReference type="Pfam" id="PF00593"/>
    </source>
</evidence>
<dbReference type="RefSeq" id="WP_191250952.1">
    <property type="nucleotide sequence ID" value="NZ_BNCI01000001.1"/>
</dbReference>
<evidence type="ECO:0000256" key="10">
    <source>
        <dbReference type="PROSITE-ProRule" id="PRU01360"/>
    </source>
</evidence>
<dbReference type="Proteomes" id="UP000630923">
    <property type="component" value="Unassembled WGS sequence"/>
</dbReference>
<evidence type="ECO:0000256" key="5">
    <source>
        <dbReference type="ARBA" id="ARBA00022729"/>
    </source>
</evidence>
<feature type="domain" description="TonB-dependent receptor-like beta-barrel" evidence="13">
    <location>
        <begin position="176"/>
        <end position="608"/>
    </location>
</feature>
<dbReference type="GO" id="GO:0009279">
    <property type="term" value="C:cell outer membrane"/>
    <property type="evidence" value="ECO:0007669"/>
    <property type="project" value="UniProtKB-SubCell"/>
</dbReference>
<dbReference type="Gene3D" id="2.170.130.10">
    <property type="entry name" value="TonB-dependent receptor, plug domain"/>
    <property type="match status" value="1"/>
</dbReference>
<keyword evidence="8 15" id="KW-0675">Receptor</keyword>
<dbReference type="Gene3D" id="2.40.170.20">
    <property type="entry name" value="TonB-dependent receptor, beta-barrel domain"/>
    <property type="match status" value="1"/>
</dbReference>
<comment type="similarity">
    <text evidence="10 11">Belongs to the TonB-dependent receptor family.</text>
</comment>
<keyword evidence="5 12" id="KW-0732">Signal</keyword>
<feature type="signal peptide" evidence="12">
    <location>
        <begin position="1"/>
        <end position="20"/>
    </location>
</feature>
<dbReference type="Pfam" id="PF00593">
    <property type="entry name" value="TonB_dep_Rec_b-barrel"/>
    <property type="match status" value="1"/>
</dbReference>
<evidence type="ECO:0000256" key="1">
    <source>
        <dbReference type="ARBA" id="ARBA00004571"/>
    </source>
</evidence>
<comment type="caution">
    <text evidence="15">The sequence shown here is derived from an EMBL/GenBank/DDBJ whole genome shotgun (WGS) entry which is preliminary data.</text>
</comment>
<dbReference type="AlphaFoldDB" id="A0A919AQL6"/>
<dbReference type="CDD" id="cd01347">
    <property type="entry name" value="ligand_gated_channel"/>
    <property type="match status" value="1"/>
</dbReference>
<organism evidence="15 16">
    <name type="scientific">Kordiimonas sediminis</name>
    <dbReference type="NCBI Taxonomy" id="1735581"/>
    <lineage>
        <taxon>Bacteria</taxon>
        <taxon>Pseudomonadati</taxon>
        <taxon>Pseudomonadota</taxon>
        <taxon>Alphaproteobacteria</taxon>
        <taxon>Kordiimonadales</taxon>
        <taxon>Kordiimonadaceae</taxon>
        <taxon>Kordiimonas</taxon>
    </lineage>
</organism>
<evidence type="ECO:0000256" key="4">
    <source>
        <dbReference type="ARBA" id="ARBA00022692"/>
    </source>
</evidence>
<evidence type="ECO:0000256" key="6">
    <source>
        <dbReference type="ARBA" id="ARBA00023077"/>
    </source>
</evidence>
<gene>
    <name evidence="15" type="ORF">GCM10017044_12580</name>
</gene>
<dbReference type="InterPro" id="IPR012910">
    <property type="entry name" value="Plug_dom"/>
</dbReference>
<dbReference type="EMBL" id="BNCI01000001">
    <property type="protein sequence ID" value="GHF19424.1"/>
    <property type="molecule type" value="Genomic_DNA"/>
</dbReference>
<dbReference type="PANTHER" id="PTHR30069">
    <property type="entry name" value="TONB-DEPENDENT OUTER MEMBRANE RECEPTOR"/>
    <property type="match status" value="1"/>
</dbReference>
<evidence type="ECO:0000256" key="3">
    <source>
        <dbReference type="ARBA" id="ARBA00022452"/>
    </source>
</evidence>
<keyword evidence="4 10" id="KW-0812">Transmembrane</keyword>
<sequence>MKKILLPFLGATCLTGPSIAADDIEQIQITASRVPVAATDIASPVSILTADDLAARQIFQVADALKTLPGISVARSGGIGGQTQLRLRGAEANQTLILLDGIEMNDPAAGDEVQFEHLTSLEIERIEIIRGPMSSQWGSDAVSGVINIVTKKASGPSLTASAEIGSFGTYRGTVGAGTAGDGWHIRGGLSYSESDGTNASRLGNEKDGYENLSANIKAGVSLADNLELTVTARHTQSMSEFDGTDFTTGLPADGDKYTDTNKSYLSATFAGTPVADSITQQLRFTWIDTEIENFADQLPDGLTASDKFGVYFDNSFLLTDGHTLTLALDHEDTEFKQRGVASPWGDPNQDQEMQVTGYLAEYNGTLAPEITVTATVRHDDNSDFANSTSWRFGGVYKLDDSGSRIFANVSKGQKAPTFIERFGYFSDVFFGNPNIKPEKMKNIELGFEAVTLDGAVKFGATAFRARLTDEIDGFVYDPATFAYTAGNKAGKSKRDGFEVTLDAALSETVSLSARYSYVNAKEQNTDNLYVRELRRPKHQGGVILGYQPTDDLGFTLDAAYTGSANDIFYPPWPNPSETVTQDNYLLVRLSGSYKINQSVSLYGRAENLLDETYEDVYGFANPGAAFYAGLKFIL</sequence>